<evidence type="ECO:0000256" key="1">
    <source>
        <dbReference type="SAM" id="SignalP"/>
    </source>
</evidence>
<accession>A0ABU5DC33</accession>
<dbReference type="InterPro" id="IPR018759">
    <property type="entry name" value="BBP2_2"/>
</dbReference>
<protein>
    <recommendedName>
        <fullName evidence="4">Beta-barrel porin 2</fullName>
    </recommendedName>
</protein>
<evidence type="ECO:0000313" key="3">
    <source>
        <dbReference type="Proteomes" id="UP001285263"/>
    </source>
</evidence>
<comment type="caution">
    <text evidence="2">The sequence shown here is derived from an EMBL/GenBank/DDBJ whole genome shotgun (WGS) entry which is preliminary data.</text>
</comment>
<sequence length="402" mass="43736">MTRNKTSRLARIGLGLSLGVAGTVVHADPNPYYLGGSLGVTRVSNVYRTSTDENSDTVTTASLLAGVDQQIGRQHLTADATLQQNRYATNDILNNNGYTLRSNLDWATAGRISGTLSASATRQLANYNAAGVSQPVFEKNIENDRRYQALIRIGLVTRWSAEASYTHNSQEFSLIEYSALNFSQNAGSLGLVYRPSDLLRLGLAFRHTEGEYPQYPLSIGGGVFSFYVDDTFKRNDVDFTGTWQPTGSSNVTTRLSWTNNRHDPAESLSYRGLTGSLGWNYSPGGRWTFSAQLTRDTGEQATLLGPSQNRVGNSVQLNTSYDLTSKIALTGSASARRGTYRSITDAPDAFDNDHSVSLGTRFAYSRSLSLSCQAYRTGRSSSVSYNNFNATGVGCTAQALVY</sequence>
<dbReference type="SUPFAM" id="SSF56935">
    <property type="entry name" value="Porins"/>
    <property type="match status" value="1"/>
</dbReference>
<organism evidence="2 3">
    <name type="scientific">Roseateles agri</name>
    <dbReference type="NCBI Taxonomy" id="3098619"/>
    <lineage>
        <taxon>Bacteria</taxon>
        <taxon>Pseudomonadati</taxon>
        <taxon>Pseudomonadota</taxon>
        <taxon>Betaproteobacteria</taxon>
        <taxon>Burkholderiales</taxon>
        <taxon>Sphaerotilaceae</taxon>
        <taxon>Roseateles</taxon>
    </lineage>
</organism>
<gene>
    <name evidence="2" type="ORF">SNE35_04965</name>
</gene>
<keyword evidence="1" id="KW-0732">Signal</keyword>
<reference evidence="2 3" key="1">
    <citation type="submission" date="2023-11" db="EMBL/GenBank/DDBJ databases">
        <title>Paucibacter sp. nov., isolated from fresh soil in Korea.</title>
        <authorList>
            <person name="Le N.T.T."/>
        </authorList>
    </citation>
    <scope>NUCLEOTIDE SEQUENCE [LARGE SCALE GENOMIC DNA]</scope>
    <source>
        <strain evidence="2 3">R3-3</strain>
    </source>
</reference>
<proteinExistence type="predicted"/>
<evidence type="ECO:0008006" key="4">
    <source>
        <dbReference type="Google" id="ProtNLM"/>
    </source>
</evidence>
<dbReference type="Proteomes" id="UP001285263">
    <property type="component" value="Unassembled WGS sequence"/>
</dbReference>
<evidence type="ECO:0000313" key="2">
    <source>
        <dbReference type="EMBL" id="MDY0743841.1"/>
    </source>
</evidence>
<feature type="signal peptide" evidence="1">
    <location>
        <begin position="1"/>
        <end position="27"/>
    </location>
</feature>
<name>A0ABU5DC33_9BURK</name>
<feature type="chain" id="PRO_5045254056" description="Beta-barrel porin 2" evidence="1">
    <location>
        <begin position="28"/>
        <end position="402"/>
    </location>
</feature>
<keyword evidence="3" id="KW-1185">Reference proteome</keyword>
<dbReference type="RefSeq" id="WP_320421756.1">
    <property type="nucleotide sequence ID" value="NZ_JAXCLA010000002.1"/>
</dbReference>
<dbReference type="EMBL" id="JAXCLA010000002">
    <property type="protein sequence ID" value="MDY0743841.1"/>
    <property type="molecule type" value="Genomic_DNA"/>
</dbReference>
<dbReference type="Pfam" id="PF10082">
    <property type="entry name" value="BBP2_2"/>
    <property type="match status" value="1"/>
</dbReference>